<dbReference type="Gene3D" id="3.40.50.300">
    <property type="entry name" value="P-loop containing nucleotide triphosphate hydrolases"/>
    <property type="match status" value="1"/>
</dbReference>
<dbReference type="GO" id="GO:0016887">
    <property type="term" value="F:ATP hydrolysis activity"/>
    <property type="evidence" value="ECO:0007669"/>
    <property type="project" value="InterPro"/>
</dbReference>
<dbReference type="Pfam" id="PF00005">
    <property type="entry name" value="ABC_tran"/>
    <property type="match status" value="1"/>
</dbReference>
<evidence type="ECO:0000256" key="1">
    <source>
        <dbReference type="ARBA" id="ARBA00022448"/>
    </source>
</evidence>
<sequence>ASCSIPRKALTFLVGENGSGKTTLVKSILGLLPISAGNISFHSTNGTKPILGYVPQNVIFPTPFKLTVSEYLKYAAQVPRNKITTAIKRVDFPESHLSRNITELSGGQAQKMLLAAELYRSPDLLFLDEPLSNVDDSSEKHIIDVILEVKNEGVAVVIITHDWQFVSSYGNHVICLNRNFICDSGYCVCKNSLSKVNIKNIQKTTPDPNSTHSGYCYIENI</sequence>
<evidence type="ECO:0000259" key="4">
    <source>
        <dbReference type="PROSITE" id="PS50893"/>
    </source>
</evidence>
<dbReference type="AlphaFoldDB" id="A0A383BQU5"/>
<feature type="domain" description="ABC transporter" evidence="4">
    <location>
        <begin position="1"/>
        <end position="203"/>
    </location>
</feature>
<evidence type="ECO:0000256" key="2">
    <source>
        <dbReference type="ARBA" id="ARBA00022741"/>
    </source>
</evidence>
<organism evidence="5">
    <name type="scientific">marine metagenome</name>
    <dbReference type="NCBI Taxonomy" id="408172"/>
    <lineage>
        <taxon>unclassified sequences</taxon>
        <taxon>metagenomes</taxon>
        <taxon>ecological metagenomes</taxon>
    </lineage>
</organism>
<gene>
    <name evidence="5" type="ORF">METZ01_LOCUS475361</name>
</gene>
<keyword evidence="3" id="KW-0067">ATP-binding</keyword>
<feature type="non-terminal residue" evidence="5">
    <location>
        <position position="1"/>
    </location>
</feature>
<protein>
    <recommendedName>
        <fullName evidence="4">ABC transporter domain-containing protein</fullName>
    </recommendedName>
</protein>
<keyword evidence="1" id="KW-0813">Transport</keyword>
<dbReference type="InterPro" id="IPR003439">
    <property type="entry name" value="ABC_transporter-like_ATP-bd"/>
</dbReference>
<reference evidence="5" key="1">
    <citation type="submission" date="2018-05" db="EMBL/GenBank/DDBJ databases">
        <authorList>
            <person name="Lanie J.A."/>
            <person name="Ng W.-L."/>
            <person name="Kazmierczak K.M."/>
            <person name="Andrzejewski T.M."/>
            <person name="Davidsen T.M."/>
            <person name="Wayne K.J."/>
            <person name="Tettelin H."/>
            <person name="Glass J.I."/>
            <person name="Rusch D."/>
            <person name="Podicherti R."/>
            <person name="Tsui H.-C.T."/>
            <person name="Winkler M.E."/>
        </authorList>
    </citation>
    <scope>NUCLEOTIDE SEQUENCE</scope>
</reference>
<keyword evidence="2" id="KW-0547">Nucleotide-binding</keyword>
<dbReference type="PANTHER" id="PTHR42734">
    <property type="entry name" value="METAL TRANSPORT SYSTEM ATP-BINDING PROTEIN TM_0124-RELATED"/>
    <property type="match status" value="1"/>
</dbReference>
<dbReference type="PROSITE" id="PS00211">
    <property type="entry name" value="ABC_TRANSPORTER_1"/>
    <property type="match status" value="1"/>
</dbReference>
<dbReference type="InterPro" id="IPR003593">
    <property type="entry name" value="AAA+_ATPase"/>
</dbReference>
<dbReference type="SUPFAM" id="SSF52540">
    <property type="entry name" value="P-loop containing nucleoside triphosphate hydrolases"/>
    <property type="match status" value="1"/>
</dbReference>
<dbReference type="InterPro" id="IPR017871">
    <property type="entry name" value="ABC_transporter-like_CS"/>
</dbReference>
<proteinExistence type="predicted"/>
<accession>A0A383BQU5</accession>
<dbReference type="PROSITE" id="PS50893">
    <property type="entry name" value="ABC_TRANSPORTER_2"/>
    <property type="match status" value="1"/>
</dbReference>
<dbReference type="GO" id="GO:0005524">
    <property type="term" value="F:ATP binding"/>
    <property type="evidence" value="ECO:0007669"/>
    <property type="project" value="UniProtKB-KW"/>
</dbReference>
<name>A0A383BQU5_9ZZZZ</name>
<evidence type="ECO:0000313" key="5">
    <source>
        <dbReference type="EMBL" id="SVE22507.1"/>
    </source>
</evidence>
<dbReference type="InterPro" id="IPR050153">
    <property type="entry name" value="Metal_Ion_Import_ABC"/>
</dbReference>
<dbReference type="InterPro" id="IPR027417">
    <property type="entry name" value="P-loop_NTPase"/>
</dbReference>
<dbReference type="EMBL" id="UINC01202617">
    <property type="protein sequence ID" value="SVE22507.1"/>
    <property type="molecule type" value="Genomic_DNA"/>
</dbReference>
<evidence type="ECO:0000256" key="3">
    <source>
        <dbReference type="ARBA" id="ARBA00022840"/>
    </source>
</evidence>
<dbReference type="SMART" id="SM00382">
    <property type="entry name" value="AAA"/>
    <property type="match status" value="1"/>
</dbReference>